<dbReference type="Proteomes" id="UP001064489">
    <property type="component" value="Chromosome 6"/>
</dbReference>
<evidence type="ECO:0000313" key="2">
    <source>
        <dbReference type="Proteomes" id="UP001064489"/>
    </source>
</evidence>
<reference evidence="1" key="1">
    <citation type="journal article" date="2022" name="Plant J.">
        <title>Strategies of tolerance reflected in two North American maple genomes.</title>
        <authorList>
            <person name="McEvoy S.L."/>
            <person name="Sezen U.U."/>
            <person name="Trouern-Trend A."/>
            <person name="McMahon S.M."/>
            <person name="Schaberg P.G."/>
            <person name="Yang J."/>
            <person name="Wegrzyn J.L."/>
            <person name="Swenson N.G."/>
        </authorList>
    </citation>
    <scope>NUCLEOTIDE SEQUENCE</scope>
    <source>
        <strain evidence="1">91603</strain>
    </source>
</reference>
<gene>
    <name evidence="1" type="ORF">LWI28_020512</name>
</gene>
<name>A0AAD5NZK6_ACENE</name>
<dbReference type="EMBL" id="JAJSOW010000004">
    <property type="protein sequence ID" value="KAI9192284.1"/>
    <property type="molecule type" value="Genomic_DNA"/>
</dbReference>
<proteinExistence type="predicted"/>
<accession>A0AAD5NZK6</accession>
<keyword evidence="2" id="KW-1185">Reference proteome</keyword>
<dbReference type="AlphaFoldDB" id="A0AAD5NZK6"/>
<reference evidence="1" key="2">
    <citation type="submission" date="2023-02" db="EMBL/GenBank/DDBJ databases">
        <authorList>
            <person name="Swenson N.G."/>
            <person name="Wegrzyn J.L."/>
            <person name="Mcevoy S.L."/>
        </authorList>
    </citation>
    <scope>NUCLEOTIDE SEQUENCE</scope>
    <source>
        <strain evidence="1">91603</strain>
        <tissue evidence="1">Leaf</tissue>
    </source>
</reference>
<comment type="caution">
    <text evidence="1">The sequence shown here is derived from an EMBL/GenBank/DDBJ whole genome shotgun (WGS) entry which is preliminary data.</text>
</comment>
<organism evidence="1 2">
    <name type="scientific">Acer negundo</name>
    <name type="common">Box elder</name>
    <dbReference type="NCBI Taxonomy" id="4023"/>
    <lineage>
        <taxon>Eukaryota</taxon>
        <taxon>Viridiplantae</taxon>
        <taxon>Streptophyta</taxon>
        <taxon>Embryophyta</taxon>
        <taxon>Tracheophyta</taxon>
        <taxon>Spermatophyta</taxon>
        <taxon>Magnoliopsida</taxon>
        <taxon>eudicotyledons</taxon>
        <taxon>Gunneridae</taxon>
        <taxon>Pentapetalae</taxon>
        <taxon>rosids</taxon>
        <taxon>malvids</taxon>
        <taxon>Sapindales</taxon>
        <taxon>Sapindaceae</taxon>
        <taxon>Hippocastanoideae</taxon>
        <taxon>Acereae</taxon>
        <taxon>Acer</taxon>
    </lineage>
</organism>
<evidence type="ECO:0000313" key="1">
    <source>
        <dbReference type="EMBL" id="KAI9192284.1"/>
    </source>
</evidence>
<sequence>MDPPSMHGKLLYVNEMSTLHGTQVDVDPMCLKDNLVSGKLSKLTVVNGNMDSSDKRNSILPSHVNGPSSAKGVPVLPAPRLISCFTS</sequence>
<protein>
    <submittedName>
        <fullName evidence="1">Uncharacterized protein</fullName>
    </submittedName>
</protein>